<name>A0ACB8CCD7_DERSI</name>
<dbReference type="Proteomes" id="UP000821865">
    <property type="component" value="Chromosome 8"/>
</dbReference>
<protein>
    <submittedName>
        <fullName evidence="1">Uncharacterized protein</fullName>
    </submittedName>
</protein>
<organism evidence="1 2">
    <name type="scientific">Dermacentor silvarum</name>
    <name type="common">Tick</name>
    <dbReference type="NCBI Taxonomy" id="543639"/>
    <lineage>
        <taxon>Eukaryota</taxon>
        <taxon>Metazoa</taxon>
        <taxon>Ecdysozoa</taxon>
        <taxon>Arthropoda</taxon>
        <taxon>Chelicerata</taxon>
        <taxon>Arachnida</taxon>
        <taxon>Acari</taxon>
        <taxon>Parasitiformes</taxon>
        <taxon>Ixodida</taxon>
        <taxon>Ixodoidea</taxon>
        <taxon>Ixodidae</taxon>
        <taxon>Rhipicephalinae</taxon>
        <taxon>Dermacentor</taxon>
    </lineage>
</organism>
<reference evidence="1" key="1">
    <citation type="submission" date="2020-05" db="EMBL/GenBank/DDBJ databases">
        <title>Large-scale comparative analyses of tick genomes elucidate their genetic diversity and vector capacities.</title>
        <authorList>
            <person name="Jia N."/>
            <person name="Wang J."/>
            <person name="Shi W."/>
            <person name="Du L."/>
            <person name="Sun Y."/>
            <person name="Zhan W."/>
            <person name="Jiang J."/>
            <person name="Wang Q."/>
            <person name="Zhang B."/>
            <person name="Ji P."/>
            <person name="Sakyi L.B."/>
            <person name="Cui X."/>
            <person name="Yuan T."/>
            <person name="Jiang B."/>
            <person name="Yang W."/>
            <person name="Lam T.T.-Y."/>
            <person name="Chang Q."/>
            <person name="Ding S."/>
            <person name="Wang X."/>
            <person name="Zhu J."/>
            <person name="Ruan X."/>
            <person name="Zhao L."/>
            <person name="Wei J."/>
            <person name="Que T."/>
            <person name="Du C."/>
            <person name="Cheng J."/>
            <person name="Dai P."/>
            <person name="Han X."/>
            <person name="Huang E."/>
            <person name="Gao Y."/>
            <person name="Liu J."/>
            <person name="Shao H."/>
            <person name="Ye R."/>
            <person name="Li L."/>
            <person name="Wei W."/>
            <person name="Wang X."/>
            <person name="Wang C."/>
            <person name="Yang T."/>
            <person name="Huo Q."/>
            <person name="Li W."/>
            <person name="Guo W."/>
            <person name="Chen H."/>
            <person name="Zhou L."/>
            <person name="Ni X."/>
            <person name="Tian J."/>
            <person name="Zhou Y."/>
            <person name="Sheng Y."/>
            <person name="Liu T."/>
            <person name="Pan Y."/>
            <person name="Xia L."/>
            <person name="Li J."/>
            <person name="Zhao F."/>
            <person name="Cao W."/>
        </authorList>
    </citation>
    <scope>NUCLEOTIDE SEQUENCE</scope>
    <source>
        <strain evidence="1">Dsil-2018</strain>
    </source>
</reference>
<accession>A0ACB8CCD7</accession>
<sequence length="175" mass="19182">MAAASSFAALDYAVLTGFLALSASIGAFFAWRDRRDKSNRQFLTANKQLGWLPVSVSMVASFVSATSILGLPSQVFVRGLTLWMNAVSSTLAMLVVAFVFLPMYYKMDITSINEDCVDPQYICPFIRPCMGNYARGSKDADNALMEQLPTNGTASTELRELTLGWQQPTEPQCLA</sequence>
<dbReference type="EMBL" id="CM023477">
    <property type="protein sequence ID" value="KAH7938577.1"/>
    <property type="molecule type" value="Genomic_DNA"/>
</dbReference>
<proteinExistence type="predicted"/>
<evidence type="ECO:0000313" key="2">
    <source>
        <dbReference type="Proteomes" id="UP000821865"/>
    </source>
</evidence>
<evidence type="ECO:0000313" key="1">
    <source>
        <dbReference type="EMBL" id="KAH7938577.1"/>
    </source>
</evidence>
<keyword evidence="2" id="KW-1185">Reference proteome</keyword>
<comment type="caution">
    <text evidence="1">The sequence shown here is derived from an EMBL/GenBank/DDBJ whole genome shotgun (WGS) entry which is preliminary data.</text>
</comment>
<gene>
    <name evidence="1" type="ORF">HPB49_025576</name>
</gene>